<reference evidence="1 2" key="2">
    <citation type="journal article" date="2015" name="Genome Announc.">
        <title>Complete Genome Sequence of Coriobacteriaceae Strain 68-1-3, a Novel Mucus-Degrading Isolate from the Swine Intestinal Tract.</title>
        <authorList>
            <person name="Looft T."/>
            <person name="Bayles D.O."/>
            <person name="Alt D.P."/>
            <person name="Stanton T.B."/>
        </authorList>
    </citation>
    <scope>NUCLEOTIDE SEQUENCE [LARGE SCALE GENOMIC DNA]</scope>
    <source>
        <strain evidence="1 2">68-1-3</strain>
    </source>
</reference>
<proteinExistence type="predicted"/>
<evidence type="ECO:0000313" key="1">
    <source>
        <dbReference type="EMBL" id="AJC12643.1"/>
    </source>
</evidence>
<organism evidence="1 2">
    <name type="scientific">Berryella intestinalis</name>
    <dbReference type="NCBI Taxonomy" id="1531429"/>
    <lineage>
        <taxon>Bacteria</taxon>
        <taxon>Bacillati</taxon>
        <taxon>Actinomycetota</taxon>
        <taxon>Coriobacteriia</taxon>
        <taxon>Eggerthellales</taxon>
        <taxon>Eggerthellaceae</taxon>
        <taxon>Berryella</taxon>
    </lineage>
</organism>
<keyword evidence="2" id="KW-1185">Reference proteome</keyword>
<sequence length="71" mass="8324">MARGLRSRADEKWGLKWRRMIILALEGNMRRGLKLRRNLRVLGAFLPISPWDPKKAESSTMFGTVTIRRTR</sequence>
<dbReference type="HOGENOM" id="CLU_2733136_0_0_11"/>
<dbReference type="KEGG" id="cbac:JI75_08290"/>
<protein>
    <submittedName>
        <fullName evidence="1">Uncharacterized protein</fullName>
    </submittedName>
</protein>
<dbReference type="AlphaFoldDB" id="A0A0A8B763"/>
<accession>A0A0A8B763</accession>
<dbReference type="EMBL" id="CP009302">
    <property type="protein sequence ID" value="AJC12643.1"/>
    <property type="molecule type" value="Genomic_DNA"/>
</dbReference>
<name>A0A0A8B763_9ACTN</name>
<reference evidence="2" key="1">
    <citation type="submission" date="2014-08" db="EMBL/GenBank/DDBJ databases">
        <title>Coriobacteriaceae sp. complete genome.</title>
        <authorList>
            <person name="Looft T."/>
            <person name="Bayles D.O."/>
            <person name="Stanton T.B."/>
        </authorList>
    </citation>
    <scope>NUCLEOTIDE SEQUENCE [LARGE SCALE GENOMIC DNA]</scope>
    <source>
        <strain evidence="2">68-1-3</strain>
    </source>
</reference>
<evidence type="ECO:0000313" key="2">
    <source>
        <dbReference type="Proteomes" id="UP000031121"/>
    </source>
</evidence>
<dbReference type="Proteomes" id="UP000031121">
    <property type="component" value="Chromosome"/>
</dbReference>
<gene>
    <name evidence="1" type="ORF">JI75_08290</name>
</gene>